<dbReference type="Proteomes" id="UP001153050">
    <property type="component" value="Unassembled WGS sequence"/>
</dbReference>
<keyword evidence="2" id="KW-1185">Reference proteome</keyword>
<sequence length="50" mass="5486">MLLIAASPLEDWGRLETAEAVAKLFAELGGGFGQGLRWEWQLLGLKEGTR</sequence>
<dbReference type="EMBL" id="CAKXZT010000136">
    <property type="protein sequence ID" value="CAH2404199.1"/>
    <property type="molecule type" value="Genomic_DNA"/>
</dbReference>
<accession>A0ABM9E511</accession>
<gene>
    <name evidence="1" type="ORF">MES5069_400163</name>
</gene>
<dbReference type="RefSeq" id="WP_254019928.1">
    <property type="nucleotide sequence ID" value="NZ_CAKXZT010000136.1"/>
</dbReference>
<name>A0ABM9E511_9HYPH</name>
<evidence type="ECO:0000313" key="2">
    <source>
        <dbReference type="Proteomes" id="UP001153050"/>
    </source>
</evidence>
<proteinExistence type="predicted"/>
<protein>
    <submittedName>
        <fullName evidence="1">Uncharacterized protein</fullName>
    </submittedName>
</protein>
<evidence type="ECO:0000313" key="1">
    <source>
        <dbReference type="EMBL" id="CAH2404199.1"/>
    </source>
</evidence>
<reference evidence="1 2" key="1">
    <citation type="submission" date="2022-03" db="EMBL/GenBank/DDBJ databases">
        <authorList>
            <person name="Brunel B."/>
        </authorList>
    </citation>
    <scope>NUCLEOTIDE SEQUENCE [LARGE SCALE GENOMIC DNA]</scope>
    <source>
        <strain evidence="1">STM5069sample</strain>
    </source>
</reference>
<organism evidence="1 2">
    <name type="scientific">Mesorhizobium escarrei</name>
    <dbReference type="NCBI Taxonomy" id="666018"/>
    <lineage>
        <taxon>Bacteria</taxon>
        <taxon>Pseudomonadati</taxon>
        <taxon>Pseudomonadota</taxon>
        <taxon>Alphaproteobacteria</taxon>
        <taxon>Hyphomicrobiales</taxon>
        <taxon>Phyllobacteriaceae</taxon>
        <taxon>Mesorhizobium</taxon>
    </lineage>
</organism>
<comment type="caution">
    <text evidence="1">The sequence shown here is derived from an EMBL/GenBank/DDBJ whole genome shotgun (WGS) entry which is preliminary data.</text>
</comment>